<dbReference type="RefSeq" id="WP_094788611.1">
    <property type="nucleotide sequence ID" value="NZ_NDXW01000001.1"/>
</dbReference>
<organism evidence="2 3">
    <name type="scientific">Zooshikella ganghwensis</name>
    <dbReference type="NCBI Taxonomy" id="202772"/>
    <lineage>
        <taxon>Bacteria</taxon>
        <taxon>Pseudomonadati</taxon>
        <taxon>Pseudomonadota</taxon>
        <taxon>Gammaproteobacteria</taxon>
        <taxon>Oceanospirillales</taxon>
        <taxon>Zooshikellaceae</taxon>
        <taxon>Zooshikella</taxon>
    </lineage>
</organism>
<dbReference type="Gene3D" id="3.10.129.10">
    <property type="entry name" value="Hotdog Thioesterase"/>
    <property type="match status" value="1"/>
</dbReference>
<name>A0A4P9VTT5_9GAMM</name>
<proteinExistence type="predicted"/>
<dbReference type="InterPro" id="IPR016962">
    <property type="entry name" value="Dehydrase_ECs4332_prd"/>
</dbReference>
<dbReference type="Proteomes" id="UP000257039">
    <property type="component" value="Unassembled WGS sequence"/>
</dbReference>
<sequence length="125" mass="14364">MDTMTMNDQPLLPEVIEVSKNHNVELTTIDIKINIKPDNLFFEGHFPNMPILPGVAQVHWVMLFAKEYLSVTFNVHRIEAIKFQRIIQPNSQLTLQLIDNKCGKLSFSYRAGDVVYGSGRIIYDQ</sequence>
<reference evidence="2 3" key="1">
    <citation type="submission" date="2017-04" db="EMBL/GenBank/DDBJ databases">
        <title>Draft genome sequence of Zooshikella ganghwensis VG4 isolated from Red Sea sediments.</title>
        <authorList>
            <person name="Rehman Z."/>
            <person name="Alam I."/>
            <person name="Kamau A."/>
            <person name="Bajic V."/>
            <person name="Leiknes T."/>
        </authorList>
    </citation>
    <scope>NUCLEOTIDE SEQUENCE [LARGE SCALE GENOMIC DNA]</scope>
    <source>
        <strain evidence="2 3">VG4</strain>
    </source>
</reference>
<feature type="domain" description="ApeI dehydratase-like" evidence="1">
    <location>
        <begin position="24"/>
        <end position="119"/>
    </location>
</feature>
<protein>
    <recommendedName>
        <fullName evidence="1">ApeI dehydratase-like domain-containing protein</fullName>
    </recommendedName>
</protein>
<dbReference type="Pfam" id="PF22818">
    <property type="entry name" value="ApeI-like"/>
    <property type="match status" value="1"/>
</dbReference>
<evidence type="ECO:0000259" key="1">
    <source>
        <dbReference type="Pfam" id="PF22818"/>
    </source>
</evidence>
<gene>
    <name evidence="2" type="ORF">B9G39_20735</name>
</gene>
<evidence type="ECO:0000313" key="3">
    <source>
        <dbReference type="Proteomes" id="UP000257039"/>
    </source>
</evidence>
<dbReference type="InterPro" id="IPR054545">
    <property type="entry name" value="ApeI-like"/>
</dbReference>
<accession>A0A4P9VTT5</accession>
<dbReference type="InterPro" id="IPR029069">
    <property type="entry name" value="HotDog_dom_sf"/>
</dbReference>
<dbReference type="EMBL" id="NDXW01000001">
    <property type="protein sequence ID" value="RDH45682.1"/>
    <property type="molecule type" value="Genomic_DNA"/>
</dbReference>
<comment type="caution">
    <text evidence="2">The sequence shown here is derived from an EMBL/GenBank/DDBJ whole genome shotgun (WGS) entry which is preliminary data.</text>
</comment>
<dbReference type="SUPFAM" id="SSF54637">
    <property type="entry name" value="Thioesterase/thiol ester dehydrase-isomerase"/>
    <property type="match status" value="1"/>
</dbReference>
<keyword evidence="3" id="KW-1185">Reference proteome</keyword>
<dbReference type="AlphaFoldDB" id="A0A4P9VTT5"/>
<dbReference type="PIRSF" id="PIRSF030962">
    <property type="entry name" value="Dehydrase_ECs4332_prd"/>
    <property type="match status" value="1"/>
</dbReference>
<evidence type="ECO:0000313" key="2">
    <source>
        <dbReference type="EMBL" id="RDH45682.1"/>
    </source>
</evidence>